<evidence type="ECO:0000313" key="1">
    <source>
        <dbReference type="EMBL" id="GAT34651.1"/>
    </source>
</evidence>
<keyword evidence="2" id="KW-1185">Reference proteome</keyword>
<name>A0A146GB77_TERSA</name>
<evidence type="ECO:0000313" key="2">
    <source>
        <dbReference type="Proteomes" id="UP000076023"/>
    </source>
</evidence>
<accession>A0A146GB77</accession>
<dbReference type="EMBL" id="BDCO01000002">
    <property type="protein sequence ID" value="GAT34651.1"/>
    <property type="molecule type" value="Genomic_DNA"/>
</dbReference>
<dbReference type="RefSeq" id="WP_075080264.1">
    <property type="nucleotide sequence ID" value="NZ_BDCO01000002.1"/>
</dbReference>
<protein>
    <submittedName>
        <fullName evidence="1">Uncharacterized protein</fullName>
    </submittedName>
</protein>
<sequence length="146" mass="16740">MSPSPETNRQTATEWRQLGFFYEVLKADKTWRFVGSQRGLRNFPRLLREYAANPRNSRISEHRHYGPYGYLKIVTWNEALIKGDGIWGSLTQLANLADLIEKRVPAISLGESATVGRDYSPQSEFTLRFEVMEDEFDPASADVLLL</sequence>
<organism evidence="1 2">
    <name type="scientific">Terrimicrobium sacchariphilum</name>
    <dbReference type="NCBI Taxonomy" id="690879"/>
    <lineage>
        <taxon>Bacteria</taxon>
        <taxon>Pseudomonadati</taxon>
        <taxon>Verrucomicrobiota</taxon>
        <taxon>Terrimicrobiia</taxon>
        <taxon>Terrimicrobiales</taxon>
        <taxon>Terrimicrobiaceae</taxon>
        <taxon>Terrimicrobium</taxon>
    </lineage>
</organism>
<dbReference type="InParanoid" id="A0A146GB77"/>
<reference evidence="2" key="1">
    <citation type="journal article" date="2017" name="Genome Announc.">
        <title>Draft Genome Sequence of Terrimicrobium sacchariphilum NM-5T, a Facultative Anaerobic Soil Bacterium of the Class Spartobacteria.</title>
        <authorList>
            <person name="Qiu Y.L."/>
            <person name="Tourlousse D.M."/>
            <person name="Matsuura N."/>
            <person name="Ohashi A."/>
            <person name="Sekiguchi Y."/>
        </authorList>
    </citation>
    <scope>NUCLEOTIDE SEQUENCE [LARGE SCALE GENOMIC DNA]</scope>
    <source>
        <strain evidence="2">NM-5</strain>
    </source>
</reference>
<dbReference type="STRING" id="690879.TSACC_23083"/>
<gene>
    <name evidence="1" type="ORF">TSACC_23083</name>
</gene>
<dbReference type="Proteomes" id="UP000076023">
    <property type="component" value="Unassembled WGS sequence"/>
</dbReference>
<comment type="caution">
    <text evidence="1">The sequence shown here is derived from an EMBL/GenBank/DDBJ whole genome shotgun (WGS) entry which is preliminary data.</text>
</comment>
<proteinExistence type="predicted"/>
<dbReference type="AlphaFoldDB" id="A0A146GB77"/>
<dbReference type="OrthoDB" id="6399068at2"/>